<dbReference type="InterPro" id="IPR036860">
    <property type="entry name" value="SH2_dom_sf"/>
</dbReference>
<name>A0A085NHX1_9BILA</name>
<keyword evidence="1" id="KW-0727">SH2 domain</keyword>
<dbReference type="InterPro" id="IPR055569">
    <property type="entry name" value="DUF7145"/>
</dbReference>
<dbReference type="Gene3D" id="3.30.505.10">
    <property type="entry name" value="SH2 domain"/>
    <property type="match status" value="3"/>
</dbReference>
<reference evidence="4 5" key="1">
    <citation type="journal article" date="2014" name="Nat. Genet.">
        <title>Genome and transcriptome of the porcine whipworm Trichuris suis.</title>
        <authorList>
            <person name="Jex A.R."/>
            <person name="Nejsum P."/>
            <person name="Schwarz E.M."/>
            <person name="Hu L."/>
            <person name="Young N.D."/>
            <person name="Hall R.S."/>
            <person name="Korhonen P.K."/>
            <person name="Liao S."/>
            <person name="Thamsborg S."/>
            <person name="Xia J."/>
            <person name="Xu P."/>
            <person name="Wang S."/>
            <person name="Scheerlinck J.P."/>
            <person name="Hofmann A."/>
            <person name="Sternberg P.W."/>
            <person name="Wang J."/>
            <person name="Gasser R.B."/>
        </authorList>
    </citation>
    <scope>NUCLEOTIDE SEQUENCE [LARGE SCALE GENOMIC DNA]</scope>
    <source>
        <strain evidence="4">DCEP-RM93F</strain>
        <strain evidence="3">DCEP-RM93M</strain>
    </source>
</reference>
<dbReference type="Proteomes" id="UP000030758">
    <property type="component" value="Unassembled WGS sequence"/>
</dbReference>
<dbReference type="SUPFAM" id="SSF55550">
    <property type="entry name" value="SH2 domain"/>
    <property type="match status" value="3"/>
</dbReference>
<evidence type="ECO:0000259" key="2">
    <source>
        <dbReference type="PROSITE" id="PS50001"/>
    </source>
</evidence>
<keyword evidence="5" id="KW-1185">Reference proteome</keyword>
<evidence type="ECO:0000313" key="5">
    <source>
        <dbReference type="Proteomes" id="UP000030764"/>
    </source>
</evidence>
<dbReference type="InterPro" id="IPR055491">
    <property type="entry name" value="DUF7063"/>
</dbReference>
<evidence type="ECO:0000256" key="1">
    <source>
        <dbReference type="PROSITE-ProRule" id="PRU00191"/>
    </source>
</evidence>
<evidence type="ECO:0000313" key="3">
    <source>
        <dbReference type="EMBL" id="KFD55315.1"/>
    </source>
</evidence>
<feature type="domain" description="SH2" evidence="2">
    <location>
        <begin position="310"/>
        <end position="418"/>
    </location>
</feature>
<protein>
    <recommendedName>
        <fullName evidence="2">SH2 domain-containing protein</fullName>
    </recommendedName>
</protein>
<dbReference type="PROSITE" id="PS50001">
    <property type="entry name" value="SH2"/>
    <property type="match status" value="1"/>
</dbReference>
<dbReference type="EMBL" id="KL363200">
    <property type="protein sequence ID" value="KFD55315.1"/>
    <property type="molecule type" value="Genomic_DNA"/>
</dbReference>
<dbReference type="EMBL" id="KL367498">
    <property type="protein sequence ID" value="KFD69067.1"/>
    <property type="molecule type" value="Genomic_DNA"/>
</dbReference>
<gene>
    <name evidence="3" type="ORF">M513_03655</name>
    <name evidence="4" type="ORF">M514_03655</name>
</gene>
<sequence length="582" mass="66421">MHDIVGPYAGVVKSLYKCAPFRQDLPNLPVDQLPYYHGRVRYELAAQRLCCNGDFLIYAEGDEEPSLVLLVRHQFSKCVQIEINYNQNHHFWIYPLDEEYGYSTVDALIRNHINLSTTFKLDKCAFARLEHAVTSPEFLGSVRCEGKADPTELRYFHEIAAQDAEEILCNSGDFILKRGEKDAERIDLMVRWDDEVKTLHGLAKTGSYVYPLFKASPNVPVEHVYSLDDYLKSCVLCQHPINGVLLKKPILHATINRPGVEDTGQPDECDGTLNMHELNQIAVQQATTSGGLIHSLLNYCAPRPVSSLPYFHGCLSEEEAQTLLHNDGDFLLFIDKNDGKLYVVLHKNREMVADWHYREVRMNNYNRAVSIRDKDQELGYMTVDELVAYYQTYAVSIQGGAQWTTTNAANEEVLQYPVTNCTSQKDIILELNTFRYNLSYYHGSLSDQQLSDLLVKEGDYLVRGRDYEEDLLCVKWNGQIHKLPLPKSGYDGKYALPHNDPTLPEEHSTTLDGLLKTYVLCQIPYKGVVLRRALELVNVKILNIKLRIKSRATNTRSSVRILKTGRDDSLKFLCSFTETLVH</sequence>
<proteinExistence type="predicted"/>
<dbReference type="InterPro" id="IPR000980">
    <property type="entry name" value="SH2"/>
</dbReference>
<dbReference type="Pfam" id="PF23638">
    <property type="entry name" value="DUF7145"/>
    <property type="match status" value="2"/>
</dbReference>
<dbReference type="Proteomes" id="UP000030764">
    <property type="component" value="Unassembled WGS sequence"/>
</dbReference>
<dbReference type="AlphaFoldDB" id="A0A085NHX1"/>
<evidence type="ECO:0000313" key="4">
    <source>
        <dbReference type="EMBL" id="KFD69067.1"/>
    </source>
</evidence>
<accession>A0A085NHX1</accession>
<dbReference type="Pfam" id="PF23205">
    <property type="entry name" value="DUF7063"/>
    <property type="match status" value="2"/>
</dbReference>
<organism evidence="4">
    <name type="scientific">Trichuris suis</name>
    <name type="common">pig whipworm</name>
    <dbReference type="NCBI Taxonomy" id="68888"/>
    <lineage>
        <taxon>Eukaryota</taxon>
        <taxon>Metazoa</taxon>
        <taxon>Ecdysozoa</taxon>
        <taxon>Nematoda</taxon>
        <taxon>Enoplea</taxon>
        <taxon>Dorylaimia</taxon>
        <taxon>Trichinellida</taxon>
        <taxon>Trichuridae</taxon>
        <taxon>Trichuris</taxon>
    </lineage>
</organism>